<organism evidence="1">
    <name type="scientific">Gasterosteus aculeatus</name>
    <name type="common">Three-spined stickleback</name>
    <dbReference type="NCBI Taxonomy" id="69293"/>
    <lineage>
        <taxon>Eukaryota</taxon>
        <taxon>Metazoa</taxon>
        <taxon>Chordata</taxon>
        <taxon>Craniata</taxon>
        <taxon>Vertebrata</taxon>
        <taxon>Euteleostomi</taxon>
        <taxon>Actinopterygii</taxon>
        <taxon>Neopterygii</taxon>
        <taxon>Teleostei</taxon>
        <taxon>Neoteleostei</taxon>
        <taxon>Acanthomorphata</taxon>
        <taxon>Eupercaria</taxon>
        <taxon>Perciformes</taxon>
        <taxon>Cottioidei</taxon>
        <taxon>Gasterosteales</taxon>
        <taxon>Gasterosteidae</taxon>
        <taxon>Gasterosteus</taxon>
    </lineage>
</organism>
<name>G3PB44_GASAC</name>
<dbReference type="Ensembl" id="ENSGACT00000014845.1">
    <property type="protein sequence ID" value="ENSGACP00000014818.1"/>
    <property type="gene ID" value="ENSGACG00000011208.1"/>
</dbReference>
<dbReference type="AlphaFoldDB" id="G3PB44"/>
<reference evidence="1" key="2">
    <citation type="submission" date="2024-04" db="UniProtKB">
        <authorList>
            <consortium name="Ensembl"/>
        </authorList>
    </citation>
    <scope>IDENTIFICATION</scope>
</reference>
<reference evidence="1" key="1">
    <citation type="submission" date="2006-01" db="EMBL/GenBank/DDBJ databases">
        <authorList>
            <person name="Lindblad-Toh K."/>
            <person name="Mauceli E."/>
            <person name="Grabherr M."/>
            <person name="Chang J.L."/>
            <person name="Lander E.S."/>
        </authorList>
    </citation>
    <scope>NUCLEOTIDE SEQUENCE [LARGE SCALE GENOMIC DNA]</scope>
</reference>
<evidence type="ECO:0000313" key="1">
    <source>
        <dbReference type="Ensembl" id="ENSGACP00000014818.1"/>
    </source>
</evidence>
<sequence length="187" mass="20355">HAHTHTHTHSLCIDPVSCGVTGIWSTPPPTFPSVVELPLCGLSWKGKLPSNPLVAVITAAGSGPPGATQKHAAEITETKSTADTHDIFTVHFRRSDLFPPPQLHSNVGPGVCCRVTLPFSKPLTRMAEVSTQRQCHNNLNTGSETRRTPLQYFPGIIFFNLDSMNISKLGIYICECRILITALKTPH</sequence>
<dbReference type="Bgee" id="ENSGACG00000011208">
    <property type="expression patterns" value="Expressed in telencephalon and 13 other cell types or tissues"/>
</dbReference>
<proteinExistence type="predicted"/>
<accession>G3PB44</accession>
<dbReference type="InParanoid" id="G3PB44"/>
<protein>
    <submittedName>
        <fullName evidence="1">Uncharacterized protein</fullName>
    </submittedName>
</protein>